<dbReference type="PANTHER" id="PTHR43289:SF13">
    <property type="entry name" value="MITOGEN-ACTIVATED PROTEIN KINASE KINASE KINASE 20-RELATED"/>
    <property type="match status" value="1"/>
</dbReference>
<evidence type="ECO:0000259" key="18">
    <source>
        <dbReference type="PROSITE" id="PS50011"/>
    </source>
</evidence>
<keyword evidence="7" id="KW-0808">Transferase</keyword>
<evidence type="ECO:0000256" key="11">
    <source>
        <dbReference type="ARBA" id="ARBA00022840"/>
    </source>
</evidence>
<dbReference type="InterPro" id="IPR000719">
    <property type="entry name" value="Prot_kinase_dom"/>
</dbReference>
<evidence type="ECO:0000256" key="10">
    <source>
        <dbReference type="ARBA" id="ARBA00022777"/>
    </source>
</evidence>
<evidence type="ECO:0000256" key="14">
    <source>
        <dbReference type="ARBA" id="ARBA00039067"/>
    </source>
</evidence>
<comment type="cofactor">
    <cofactor evidence="1">
        <name>Mg(2+)</name>
        <dbReference type="ChEBI" id="CHEBI:18420"/>
    </cofactor>
</comment>
<dbReference type="PIRSF" id="PIRSF000654">
    <property type="entry name" value="Integrin-linked_kinase"/>
    <property type="match status" value="1"/>
</dbReference>
<keyword evidence="13" id="KW-0206">Cytoskeleton</keyword>
<protein>
    <recommendedName>
        <fullName evidence="14">NEK6-subfamily protein kinase</fullName>
        <ecNumber evidence="14">2.7.11.34</ecNumber>
    </recommendedName>
</protein>
<dbReference type="GO" id="GO:0043123">
    <property type="term" value="P:positive regulation of canonical NF-kappaB signal transduction"/>
    <property type="evidence" value="ECO:0007669"/>
    <property type="project" value="TreeGrafter"/>
</dbReference>
<dbReference type="FunFam" id="3.30.200.20:FF:000240">
    <property type="entry name" value="Serine/threonine-protein kinase Nek7"/>
    <property type="match status" value="1"/>
</dbReference>
<evidence type="ECO:0000256" key="17">
    <source>
        <dbReference type="SAM" id="MobiDB-lite"/>
    </source>
</evidence>
<reference evidence="19" key="1">
    <citation type="journal article" date="2014" name="Nature">
        <title>Elephant shark genome provides unique insights into gnathostome evolution.</title>
        <authorList>
            <consortium name="International Elephant Shark Genome Sequencing Consortium"/>
            <person name="Venkatesh B."/>
            <person name="Lee A.P."/>
            <person name="Ravi V."/>
            <person name="Maurya A.K."/>
            <person name="Lian M.M."/>
            <person name="Swann J.B."/>
            <person name="Ohta Y."/>
            <person name="Flajnik M.F."/>
            <person name="Sutoh Y."/>
            <person name="Kasahara M."/>
            <person name="Hoon S."/>
            <person name="Gangu V."/>
            <person name="Roy S.W."/>
            <person name="Irimia M."/>
            <person name="Korzh V."/>
            <person name="Kondrychyn I."/>
            <person name="Lim Z.W."/>
            <person name="Tay B.H."/>
            <person name="Tohari S."/>
            <person name="Kong K.W."/>
            <person name="Ho S."/>
            <person name="Lorente-Galdos B."/>
            <person name="Quilez J."/>
            <person name="Marques-Bonet T."/>
            <person name="Raney B.J."/>
            <person name="Ingham P.W."/>
            <person name="Tay A."/>
            <person name="Hillier L.W."/>
            <person name="Minx P."/>
            <person name="Boehm T."/>
            <person name="Wilson R.K."/>
            <person name="Brenner S."/>
            <person name="Warren W.C."/>
        </authorList>
    </citation>
    <scope>NUCLEOTIDE SEQUENCE</scope>
    <source>
        <tissue evidence="19">Brain</tissue>
    </source>
</reference>
<feature type="compositionally biased region" description="Basic and acidic residues" evidence="17">
    <location>
        <begin position="1"/>
        <end position="17"/>
    </location>
</feature>
<dbReference type="GO" id="GO:0030071">
    <property type="term" value="P:regulation of mitotic metaphase/anaphase transition"/>
    <property type="evidence" value="ECO:0007669"/>
    <property type="project" value="TreeGrafter"/>
</dbReference>
<keyword evidence="12" id="KW-0460">Magnesium</keyword>
<evidence type="ECO:0000256" key="8">
    <source>
        <dbReference type="ARBA" id="ARBA00022723"/>
    </source>
</evidence>
<feature type="domain" description="Protein kinase" evidence="18">
    <location>
        <begin position="44"/>
        <end position="309"/>
    </location>
</feature>
<dbReference type="GO" id="GO:0005829">
    <property type="term" value="C:cytosol"/>
    <property type="evidence" value="ECO:0007669"/>
    <property type="project" value="TreeGrafter"/>
</dbReference>
<dbReference type="InterPro" id="IPR008271">
    <property type="entry name" value="Ser/Thr_kinase_AS"/>
</dbReference>
<accession>V9KS41</accession>
<evidence type="ECO:0000256" key="6">
    <source>
        <dbReference type="ARBA" id="ARBA00022527"/>
    </source>
</evidence>
<keyword evidence="9 15" id="KW-0547">Nucleotide-binding</keyword>
<keyword evidence="6 16" id="KW-0723">Serine/threonine-protein kinase</keyword>
<dbReference type="SMART" id="SM00220">
    <property type="entry name" value="S_TKc"/>
    <property type="match status" value="1"/>
</dbReference>
<dbReference type="GO" id="GO:0005524">
    <property type="term" value="F:ATP binding"/>
    <property type="evidence" value="ECO:0007669"/>
    <property type="project" value="UniProtKB-UniRule"/>
</dbReference>
<dbReference type="FunFam" id="1.10.510.10:FF:000148">
    <property type="entry name" value="Serine/threonine-protein kinase Nek7"/>
    <property type="match status" value="1"/>
</dbReference>
<evidence type="ECO:0000256" key="12">
    <source>
        <dbReference type="ARBA" id="ARBA00022842"/>
    </source>
</evidence>
<dbReference type="GO" id="GO:0004674">
    <property type="term" value="F:protein serine/threonine kinase activity"/>
    <property type="evidence" value="ECO:0007669"/>
    <property type="project" value="UniProtKB-KW"/>
</dbReference>
<dbReference type="AlphaFoldDB" id="V9KS41"/>
<keyword evidence="5" id="KW-0963">Cytoplasm</keyword>
<dbReference type="EC" id="2.7.11.34" evidence="14"/>
<evidence type="ECO:0000256" key="15">
    <source>
        <dbReference type="PROSITE-ProRule" id="PRU10141"/>
    </source>
</evidence>
<dbReference type="PROSITE" id="PS50011">
    <property type="entry name" value="PROTEIN_KINASE_DOM"/>
    <property type="match status" value="1"/>
</dbReference>
<dbReference type="InterPro" id="IPR001245">
    <property type="entry name" value="Ser-Thr/Tyr_kinase_cat_dom"/>
</dbReference>
<evidence type="ECO:0000256" key="3">
    <source>
        <dbReference type="ARBA" id="ARBA00004647"/>
    </source>
</evidence>
<dbReference type="GO" id="GO:0005813">
    <property type="term" value="C:centrosome"/>
    <property type="evidence" value="ECO:0007669"/>
    <property type="project" value="UniProtKB-SubCell"/>
</dbReference>
<evidence type="ECO:0000313" key="19">
    <source>
        <dbReference type="EMBL" id="AFP01220.1"/>
    </source>
</evidence>
<keyword evidence="11 15" id="KW-0067">ATP-binding</keyword>
<dbReference type="Pfam" id="PF00069">
    <property type="entry name" value="Pkinase"/>
    <property type="match status" value="1"/>
</dbReference>
<dbReference type="CDD" id="cd08224">
    <property type="entry name" value="STKc_Nek6_7"/>
    <property type="match status" value="1"/>
</dbReference>
<dbReference type="PROSITE" id="PS00107">
    <property type="entry name" value="PROTEIN_KINASE_ATP"/>
    <property type="match status" value="1"/>
</dbReference>
<dbReference type="Gene3D" id="1.10.510.10">
    <property type="entry name" value="Transferase(Phosphotransferase) domain 1"/>
    <property type="match status" value="1"/>
</dbReference>
<dbReference type="PROSITE" id="PS00108">
    <property type="entry name" value="PROTEIN_KINASE_ST"/>
    <property type="match status" value="1"/>
</dbReference>
<dbReference type="Gene3D" id="3.30.200.20">
    <property type="entry name" value="Phosphorylase Kinase, domain 1"/>
    <property type="match status" value="1"/>
</dbReference>
<proteinExistence type="evidence at transcript level"/>
<comment type="similarity">
    <text evidence="4">Belongs to the protein kinase superfamily. NEK Ser/Thr protein kinase family. NIMA subfamily.</text>
</comment>
<evidence type="ECO:0000256" key="4">
    <source>
        <dbReference type="ARBA" id="ARBA00010886"/>
    </source>
</evidence>
<organism evidence="19">
    <name type="scientific">Callorhinchus milii</name>
    <name type="common">Ghost shark</name>
    <dbReference type="NCBI Taxonomy" id="7868"/>
    <lineage>
        <taxon>Eukaryota</taxon>
        <taxon>Metazoa</taxon>
        <taxon>Chordata</taxon>
        <taxon>Craniata</taxon>
        <taxon>Vertebrata</taxon>
        <taxon>Chondrichthyes</taxon>
        <taxon>Holocephali</taxon>
        <taxon>Chimaeriformes</taxon>
        <taxon>Callorhinchidae</taxon>
        <taxon>Callorhinchus</taxon>
    </lineage>
</organism>
<comment type="subcellular location">
    <subcellularLocation>
        <location evidence="2">Cytoplasm</location>
        <location evidence="2">Cytoskeleton</location>
        <location evidence="2">Microtubule organizing center</location>
        <location evidence="2">Centrosome</location>
    </subcellularLocation>
    <subcellularLocation>
        <location evidence="3">Cytoplasm</location>
        <location evidence="3">Cytoskeleton</location>
        <location evidence="3">Spindle pole</location>
    </subcellularLocation>
</comment>
<evidence type="ECO:0000256" key="16">
    <source>
        <dbReference type="RuleBase" id="RU000304"/>
    </source>
</evidence>
<dbReference type="GO" id="GO:0007059">
    <property type="term" value="P:chromosome segregation"/>
    <property type="evidence" value="ECO:0007669"/>
    <property type="project" value="TreeGrafter"/>
</dbReference>
<dbReference type="EMBL" id="JW868702">
    <property type="protein sequence ID" value="AFP01220.1"/>
    <property type="molecule type" value="mRNA"/>
</dbReference>
<dbReference type="InterPro" id="IPR011009">
    <property type="entry name" value="Kinase-like_dom_sf"/>
</dbReference>
<evidence type="ECO:0000256" key="13">
    <source>
        <dbReference type="ARBA" id="ARBA00023212"/>
    </source>
</evidence>
<keyword evidence="8" id="KW-0479">Metal-binding</keyword>
<evidence type="ECO:0000256" key="7">
    <source>
        <dbReference type="ARBA" id="ARBA00022679"/>
    </source>
</evidence>
<dbReference type="PRINTS" id="PR00109">
    <property type="entry name" value="TYRKINASE"/>
</dbReference>
<sequence>MEEQRNGRSRPLEDQKLLYRRPAPGDQPEPQRHLFPYHSRLADYQMEKKIGRGQFSEVYRATCLRDGKAVALKKVQLFEMLDAKARQDCIKEIDLLKQLNHPNIIKYLDSFIEDKELNMVLELADAGDLSQMIKYFKKQQRLIPERTIWKYFVQLCCGVEHMHSRRVMHRDIKPANVFITATGAVKLGDLGLGRFFSSNTTAAHSLVGTPYYMSPERIHENGYNFKSDIWSLGCLLYEMAALQSPFYGDKMNLFTLCKKIEQCDYPPLPTQHCSEKLRQLVSMCINPEPSLRPDSSYMHQIARQMHSRTSST</sequence>
<evidence type="ECO:0000256" key="1">
    <source>
        <dbReference type="ARBA" id="ARBA00001946"/>
    </source>
</evidence>
<dbReference type="GO" id="GO:0000922">
    <property type="term" value="C:spindle pole"/>
    <property type="evidence" value="ECO:0007669"/>
    <property type="project" value="UniProtKB-SubCell"/>
</dbReference>
<dbReference type="InterPro" id="IPR017441">
    <property type="entry name" value="Protein_kinase_ATP_BS"/>
</dbReference>
<evidence type="ECO:0000256" key="9">
    <source>
        <dbReference type="ARBA" id="ARBA00022741"/>
    </source>
</evidence>
<name>V9KS41_CALMI</name>
<evidence type="ECO:0000256" key="5">
    <source>
        <dbReference type="ARBA" id="ARBA00022490"/>
    </source>
</evidence>
<feature type="binding site" evidence="15">
    <location>
        <position position="73"/>
    </location>
    <ligand>
        <name>ATP</name>
        <dbReference type="ChEBI" id="CHEBI:30616"/>
    </ligand>
</feature>
<evidence type="ECO:0000256" key="2">
    <source>
        <dbReference type="ARBA" id="ARBA00004300"/>
    </source>
</evidence>
<dbReference type="FunFam" id="3.30.200.20:FF:000204">
    <property type="entry name" value="Serine/threonine-protein kinase Nek7"/>
    <property type="match status" value="1"/>
</dbReference>
<dbReference type="PANTHER" id="PTHR43289">
    <property type="entry name" value="MITOGEN-ACTIVATED PROTEIN KINASE KINASE KINASE 20-RELATED"/>
    <property type="match status" value="1"/>
</dbReference>
<keyword evidence="10 19" id="KW-0418">Kinase</keyword>
<dbReference type="GO" id="GO:0046872">
    <property type="term" value="F:metal ion binding"/>
    <property type="evidence" value="ECO:0007669"/>
    <property type="project" value="UniProtKB-KW"/>
</dbReference>
<feature type="region of interest" description="Disordered" evidence="17">
    <location>
        <begin position="1"/>
        <end position="32"/>
    </location>
</feature>
<dbReference type="SUPFAM" id="SSF56112">
    <property type="entry name" value="Protein kinase-like (PK-like)"/>
    <property type="match status" value="1"/>
</dbReference>